<protein>
    <submittedName>
        <fullName evidence="1">Uncharacterized protein</fullName>
    </submittedName>
</protein>
<accession>A0A1T5BRY6</accession>
<dbReference type="AlphaFoldDB" id="A0A1T5BRY6"/>
<dbReference type="EMBL" id="FUYP01000007">
    <property type="protein sequence ID" value="SKB49934.1"/>
    <property type="molecule type" value="Genomic_DNA"/>
</dbReference>
<evidence type="ECO:0000313" key="2">
    <source>
        <dbReference type="Proteomes" id="UP000190044"/>
    </source>
</evidence>
<reference evidence="2" key="1">
    <citation type="submission" date="2017-02" db="EMBL/GenBank/DDBJ databases">
        <authorList>
            <person name="Varghese N."/>
            <person name="Submissions S."/>
        </authorList>
    </citation>
    <scope>NUCLEOTIDE SEQUENCE [LARGE SCALE GENOMIC DNA]</scope>
    <source>
        <strain evidence="2">R11H</strain>
    </source>
</reference>
<gene>
    <name evidence="1" type="ORF">SAMN06295937_100788</name>
</gene>
<proteinExistence type="predicted"/>
<dbReference type="RefSeq" id="WP_079638102.1">
    <property type="nucleotide sequence ID" value="NZ_FUYP01000007.1"/>
</dbReference>
<sequence length="127" mass="13911">MTTITLADATTGVGSISKIDQFANVSDEGVKAKDRYALHVVDPFVRDFLGVRSERIDAAVRGAGVDPERVFYEIIRLGEEDYASAKDEDGLPLDLADRAEEIWVAAFGDDNDPEGVHLKDVNFIRVA</sequence>
<name>A0A1T5BRY6_9SPHN</name>
<keyword evidence="2" id="KW-1185">Reference proteome</keyword>
<evidence type="ECO:0000313" key="1">
    <source>
        <dbReference type="EMBL" id="SKB49934.1"/>
    </source>
</evidence>
<dbReference type="Proteomes" id="UP000190044">
    <property type="component" value="Unassembled WGS sequence"/>
</dbReference>
<organism evidence="1 2">
    <name type="scientific">Sphingopyxis flava</name>
    <dbReference type="NCBI Taxonomy" id="1507287"/>
    <lineage>
        <taxon>Bacteria</taxon>
        <taxon>Pseudomonadati</taxon>
        <taxon>Pseudomonadota</taxon>
        <taxon>Alphaproteobacteria</taxon>
        <taxon>Sphingomonadales</taxon>
        <taxon>Sphingomonadaceae</taxon>
        <taxon>Sphingopyxis</taxon>
    </lineage>
</organism>